<keyword evidence="4 8" id="KW-0249">Electron transport</keyword>
<dbReference type="Proteomes" id="UP000536624">
    <property type="component" value="Unassembled WGS sequence"/>
</dbReference>
<comment type="cofactor">
    <cofactor evidence="1">
        <name>[3Fe-4S] cluster</name>
        <dbReference type="ChEBI" id="CHEBI:21137"/>
    </cofactor>
</comment>
<dbReference type="SUPFAM" id="SSF54862">
    <property type="entry name" value="4Fe-4S ferredoxins"/>
    <property type="match status" value="1"/>
</dbReference>
<dbReference type="RefSeq" id="WP_079258369.1">
    <property type="nucleotide sequence ID" value="NZ_BAAAHF010000002.1"/>
</dbReference>
<dbReference type="GeneID" id="303177089"/>
<dbReference type="InterPro" id="IPR051269">
    <property type="entry name" value="Fe-S_cluster_ET"/>
</dbReference>
<evidence type="ECO:0000256" key="6">
    <source>
        <dbReference type="ARBA" id="ARBA00023014"/>
    </source>
</evidence>
<dbReference type="GO" id="GO:0051538">
    <property type="term" value="F:3 iron, 4 sulfur cluster binding"/>
    <property type="evidence" value="ECO:0007669"/>
    <property type="project" value="UniProtKB-KW"/>
</dbReference>
<accession>A0A291STT2</accession>
<dbReference type="Proteomes" id="UP000236520">
    <property type="component" value="Unassembled WGS sequence"/>
</dbReference>
<evidence type="ECO:0000256" key="7">
    <source>
        <dbReference type="ARBA" id="ARBA00023291"/>
    </source>
</evidence>
<evidence type="ECO:0000313" key="12">
    <source>
        <dbReference type="Proteomes" id="UP000536624"/>
    </source>
</evidence>
<comment type="caution">
    <text evidence="10">The sequence shown here is derived from an EMBL/GenBank/DDBJ whole genome shotgun (WGS) entry which is preliminary data.</text>
</comment>
<reference evidence="9 12" key="2">
    <citation type="submission" date="2020-02" db="EMBL/GenBank/DDBJ databases">
        <title>Streptomyces malaysiensis DSM14702 (JHCC583434, PFL_A843) Genome sequencing and assembly.</title>
        <authorList>
            <person name="Samborskyy M."/>
        </authorList>
    </citation>
    <scope>NUCLEOTIDE SEQUENCE [LARGE SCALE GENOMIC DNA]</scope>
    <source>
        <strain evidence="9 12">DSM 14702</strain>
    </source>
</reference>
<evidence type="ECO:0000256" key="4">
    <source>
        <dbReference type="ARBA" id="ARBA00022982"/>
    </source>
</evidence>
<dbReference type="GO" id="GO:0008168">
    <property type="term" value="F:methyltransferase activity"/>
    <property type="evidence" value="ECO:0007669"/>
    <property type="project" value="UniProtKB-KW"/>
</dbReference>
<dbReference type="KEGG" id="smal:SMALA_4061"/>
<evidence type="ECO:0000313" key="10">
    <source>
        <dbReference type="EMBL" id="PNG98823.1"/>
    </source>
</evidence>
<evidence type="ECO:0000256" key="2">
    <source>
        <dbReference type="ARBA" id="ARBA00022448"/>
    </source>
</evidence>
<gene>
    <name evidence="9" type="ORF">SMALB_4997</name>
    <name evidence="10" type="ORF">SMF913_14848</name>
</gene>
<evidence type="ECO:0000256" key="3">
    <source>
        <dbReference type="ARBA" id="ARBA00022723"/>
    </source>
</evidence>
<evidence type="ECO:0000256" key="1">
    <source>
        <dbReference type="ARBA" id="ARBA00001927"/>
    </source>
</evidence>
<dbReference type="PANTHER" id="PTHR36923">
    <property type="entry name" value="FERREDOXIN"/>
    <property type="match status" value="1"/>
</dbReference>
<keyword evidence="2 8" id="KW-0813">Transport</keyword>
<dbReference type="AlphaFoldDB" id="A0A291STT2"/>
<sequence>MKITVNTDVCIGAAMCTGLSPQVFTLDEEGIVSLLEANPPEELRARIEQAVGFCPVAAIKIQD</sequence>
<keyword evidence="11" id="KW-1185">Reference proteome</keyword>
<name>A0A291STT2_STRMQ</name>
<keyword evidence="7" id="KW-0003">3Fe-4S</keyword>
<evidence type="ECO:0000256" key="5">
    <source>
        <dbReference type="ARBA" id="ARBA00023004"/>
    </source>
</evidence>
<evidence type="ECO:0000313" key="9">
    <source>
        <dbReference type="EMBL" id="NIY66964.1"/>
    </source>
</evidence>
<dbReference type="GO" id="GO:0032259">
    <property type="term" value="P:methylation"/>
    <property type="evidence" value="ECO:0007669"/>
    <property type="project" value="UniProtKB-KW"/>
</dbReference>
<comment type="function">
    <text evidence="8">Ferredoxins are iron-sulfur proteins that transfer electrons in a wide variety of metabolic reactions.</text>
</comment>
<keyword evidence="3 8" id="KW-0479">Metal-binding</keyword>
<proteinExistence type="predicted"/>
<dbReference type="GO" id="GO:0005506">
    <property type="term" value="F:iron ion binding"/>
    <property type="evidence" value="ECO:0007669"/>
    <property type="project" value="UniProtKB-UniRule"/>
</dbReference>
<keyword evidence="5 8" id="KW-0408">Iron</keyword>
<dbReference type="Pfam" id="PF13459">
    <property type="entry name" value="Fer4_15"/>
    <property type="match status" value="1"/>
</dbReference>
<organism evidence="10 11">
    <name type="scientific">Streptomyces malaysiensis</name>
    <dbReference type="NCBI Taxonomy" id="92644"/>
    <lineage>
        <taxon>Bacteria</taxon>
        <taxon>Bacillati</taxon>
        <taxon>Actinomycetota</taxon>
        <taxon>Actinomycetes</taxon>
        <taxon>Kitasatosporales</taxon>
        <taxon>Streptomycetaceae</taxon>
        <taxon>Streptomyces</taxon>
        <taxon>Streptomyces violaceusniger group</taxon>
    </lineage>
</organism>
<keyword evidence="6 8" id="KW-0411">Iron-sulfur</keyword>
<dbReference type="PANTHER" id="PTHR36923:SF3">
    <property type="entry name" value="FERREDOXIN"/>
    <property type="match status" value="1"/>
</dbReference>
<dbReference type="EMBL" id="JAALLH010000001">
    <property type="protein sequence ID" value="NIY66964.1"/>
    <property type="molecule type" value="Genomic_DNA"/>
</dbReference>
<dbReference type="PRINTS" id="PR00352">
    <property type="entry name" value="3FE4SFRDOXIN"/>
</dbReference>
<keyword evidence="9" id="KW-0808">Transferase</keyword>
<evidence type="ECO:0000256" key="8">
    <source>
        <dbReference type="RuleBase" id="RU368020"/>
    </source>
</evidence>
<protein>
    <recommendedName>
        <fullName evidence="8">Ferredoxin</fullName>
    </recommendedName>
</protein>
<evidence type="ECO:0000313" key="11">
    <source>
        <dbReference type="Proteomes" id="UP000236520"/>
    </source>
</evidence>
<dbReference type="GO" id="GO:0009055">
    <property type="term" value="F:electron transfer activity"/>
    <property type="evidence" value="ECO:0007669"/>
    <property type="project" value="UniProtKB-UniRule"/>
</dbReference>
<reference evidence="10 11" key="1">
    <citation type="submission" date="2015-09" db="EMBL/GenBank/DDBJ databases">
        <title>Genome sequence, genome mining and natural product profiling of a biocontrol bacterium Streptomyces malaysiensis F913.</title>
        <authorList>
            <person name="Xu Y."/>
            <person name="Wei J."/>
            <person name="Xie J."/>
            <person name="Li T."/>
            <person name="Zhou Z."/>
        </authorList>
    </citation>
    <scope>NUCLEOTIDE SEQUENCE [LARGE SCALE GENOMIC DNA]</scope>
    <source>
        <strain evidence="10 11">F913</strain>
    </source>
</reference>
<dbReference type="EMBL" id="LJIW01000001">
    <property type="protein sequence ID" value="PNG98823.1"/>
    <property type="molecule type" value="Genomic_DNA"/>
</dbReference>
<keyword evidence="9" id="KW-0489">Methyltransferase</keyword>
<dbReference type="InterPro" id="IPR001080">
    <property type="entry name" value="3Fe4S_ferredoxin"/>
</dbReference>
<dbReference type="Gene3D" id="3.30.70.20">
    <property type="match status" value="1"/>
</dbReference>